<dbReference type="Proteomes" id="UP001642484">
    <property type="component" value="Unassembled WGS sequence"/>
</dbReference>
<feature type="repeat" description="RCC1" evidence="2">
    <location>
        <begin position="1059"/>
        <end position="1097"/>
    </location>
</feature>
<keyword evidence="4" id="KW-1185">Reference proteome</keyword>
<gene>
    <name evidence="3" type="ORF">CCMP2556_LOCUS21946</name>
</gene>
<evidence type="ECO:0000313" key="3">
    <source>
        <dbReference type="EMBL" id="CAK9040831.1"/>
    </source>
</evidence>
<dbReference type="PROSITE" id="PS50012">
    <property type="entry name" value="RCC1_3"/>
    <property type="match status" value="4"/>
</dbReference>
<evidence type="ECO:0000313" key="4">
    <source>
        <dbReference type="Proteomes" id="UP001642484"/>
    </source>
</evidence>
<reference evidence="3 4" key="1">
    <citation type="submission" date="2024-02" db="EMBL/GenBank/DDBJ databases">
        <authorList>
            <person name="Chen Y."/>
            <person name="Shah S."/>
            <person name="Dougan E. K."/>
            <person name="Thang M."/>
            <person name="Chan C."/>
        </authorList>
    </citation>
    <scope>NUCLEOTIDE SEQUENCE [LARGE SCALE GENOMIC DNA]</scope>
</reference>
<feature type="repeat" description="RCC1" evidence="2">
    <location>
        <begin position="1186"/>
        <end position="1226"/>
    </location>
</feature>
<keyword evidence="1" id="KW-0677">Repeat</keyword>
<dbReference type="PROSITE" id="PS00626">
    <property type="entry name" value="RCC1_2"/>
    <property type="match status" value="3"/>
</dbReference>
<dbReference type="Gene3D" id="2.130.10.30">
    <property type="entry name" value="Regulator of chromosome condensation 1/beta-lactamase-inhibitor protein II"/>
    <property type="match status" value="2"/>
</dbReference>
<dbReference type="InterPro" id="IPR000408">
    <property type="entry name" value="Reg_chr_condens"/>
</dbReference>
<evidence type="ECO:0000256" key="1">
    <source>
        <dbReference type="ARBA" id="ARBA00022737"/>
    </source>
</evidence>
<sequence>MGAAASAASRRAAEALAQRWAFLVAEQGDAEELQALADELHTQTNGQVVPLLRRVLSGLDLGLSWGTWRWLKRSKEDEGQSWLQPPLTSLELDGLLCALQLARPELREVLLELADPYPGAPRHCPSVRHLPCLASLWVQQTVSALRVHRVASAEPQWQAAKELAYFHRHQLPLVDPRPAAMCGLQQRHLRELLHRHKAWLQESVYDEVREGSFRPSCWQFYSEIARPCSTRARCFAEVYPPQEVTAVVSHCWKDAFEDLLLALEQHVTKSIEGNSGYWLSLLALTHSNESITTAQHRSLLAAFDSCDELVVVWDTDGRWPTRLWCLYELTLADEQKEVQVTSLQGLLGSDRTVAASRAAARRLLAARPGEGRSVPQARPEELGQVKAWLGEKGQEKMERSLLALAGPLFCLGDTVPPAVPAAPVGAQCHQLISEICAALPSGQCLVIEAPPGHRRSHLARLLVTQLCRMRRMLPVHMRCAVLTELKDESKDFMKLWLGAVGCGTCSDSLPLGAIVVLEALEEVEGSQVGEICTWATRWLEGGNSMIITTRCDNEFQPCSDVVSLDLAQLTRDTWREASLPQWPSALRVVLKDGRLQLKASSVLGRPVSVDWGLPSYIQLLRSMDLGPETTCFAVYESALERLRLSAQEQVELEELALKLCCQGKSVALTSPSLDLPFVLRPLGIKCKRPRWQRFRNGTWQSFFAAKALLRRNDLAPQVLSQQWPQVRHFLRRGLEQWLTNASTGARSVREDWPVLQRRLMMAIQLDADVNVLRPLLSPASENGVVGALACEALEHWLAAGVEEHQPPSKPSAQLPRLVSLCTSLGPAEHQPLDTALVTTAQALVRLEELKIKDFSYPELLLTLHCAAALEPEIKWPMAQRFFEKMEGRVAGLEEWTQVVKVAELADVPMAMLERLLQDFLQTSRPAELRSCAQLLRGRRSRHGAALGAACGRWLQRWHQGWLEGSLSAGRYHSVLLHRTGAVAVGLNGAGESTLPPLPEGVRYVASACGVQHTLLLRSDGRVAACGLNLDGQTAIPACELPIVAVAAGGFHSVLLEDSGQCLAFGCNAHGQCDLPFPQGPYMAIAAGRSHTLALRQGGRHVDACGAHEDGQTAAPDLALVVTSATSLPLKYVACAAGGRHSVLLRNDGKAVAFGWNFHGQCDLPSDGRYRAVACGENHTVLLAENGLVWAAGEDQHGQCQVPPLPPGLKYEAVAAGGSHTLLLRSDGRVLAFGADGEGQCQVPRDHRWADGIS</sequence>
<organism evidence="3 4">
    <name type="scientific">Durusdinium trenchii</name>
    <dbReference type="NCBI Taxonomy" id="1381693"/>
    <lineage>
        <taxon>Eukaryota</taxon>
        <taxon>Sar</taxon>
        <taxon>Alveolata</taxon>
        <taxon>Dinophyceae</taxon>
        <taxon>Suessiales</taxon>
        <taxon>Symbiodiniaceae</taxon>
        <taxon>Durusdinium</taxon>
    </lineage>
</organism>
<name>A0ABP0LNQ5_9DINO</name>
<protein>
    <submittedName>
        <fullName evidence="3">Uncharacterized protein</fullName>
    </submittedName>
</protein>
<dbReference type="InterPro" id="IPR009091">
    <property type="entry name" value="RCC1/BLIP-II"/>
</dbReference>
<dbReference type="PANTHER" id="PTHR45622:SF70">
    <property type="entry name" value="SECRETION-REGULATING GUANINE NUCLEOTIDE EXCHANGE FACTOR"/>
    <property type="match status" value="1"/>
</dbReference>
<dbReference type="InterPro" id="IPR051709">
    <property type="entry name" value="Ub-ligase/GTPase-reg"/>
</dbReference>
<feature type="repeat" description="RCC1" evidence="2">
    <location>
        <begin position="1020"/>
        <end position="1058"/>
    </location>
</feature>
<accession>A0ABP0LNQ5</accession>
<comment type="caution">
    <text evidence="3">The sequence shown here is derived from an EMBL/GenBank/DDBJ whole genome shotgun (WGS) entry which is preliminary data.</text>
</comment>
<dbReference type="Pfam" id="PF13540">
    <property type="entry name" value="RCC1_2"/>
    <property type="match status" value="5"/>
</dbReference>
<dbReference type="PANTHER" id="PTHR45622">
    <property type="entry name" value="UBIQUITIN-PROTEIN LIGASE E3A-RELATED"/>
    <property type="match status" value="1"/>
</dbReference>
<proteinExistence type="predicted"/>
<dbReference type="SUPFAM" id="SSF50985">
    <property type="entry name" value="RCC1/BLIP-II"/>
    <property type="match status" value="2"/>
</dbReference>
<feature type="repeat" description="RCC1" evidence="2">
    <location>
        <begin position="1148"/>
        <end position="1185"/>
    </location>
</feature>
<dbReference type="EMBL" id="CAXAMN010013447">
    <property type="protein sequence ID" value="CAK9040831.1"/>
    <property type="molecule type" value="Genomic_DNA"/>
</dbReference>
<evidence type="ECO:0000256" key="2">
    <source>
        <dbReference type="PROSITE-ProRule" id="PRU00235"/>
    </source>
</evidence>